<feature type="region of interest" description="Disordered" evidence="1">
    <location>
        <begin position="454"/>
        <end position="474"/>
    </location>
</feature>
<dbReference type="STRING" id="655863.F0X6Z7"/>
<evidence type="ECO:0000313" key="2">
    <source>
        <dbReference type="EMBL" id="EFX06703.1"/>
    </source>
</evidence>
<dbReference type="HOGENOM" id="CLU_329594_0_0_1"/>
<feature type="compositionally biased region" description="Polar residues" evidence="1">
    <location>
        <begin position="315"/>
        <end position="335"/>
    </location>
</feature>
<feature type="compositionally biased region" description="Basic and acidic residues" evidence="1">
    <location>
        <begin position="418"/>
        <end position="436"/>
    </location>
</feature>
<feature type="compositionally biased region" description="Polar residues" evidence="1">
    <location>
        <begin position="592"/>
        <end position="604"/>
    </location>
</feature>
<feature type="compositionally biased region" description="Polar residues" evidence="1">
    <location>
        <begin position="266"/>
        <end position="278"/>
    </location>
</feature>
<dbReference type="InParanoid" id="F0X6Z7"/>
<evidence type="ECO:0008006" key="4">
    <source>
        <dbReference type="Google" id="ProtNLM"/>
    </source>
</evidence>
<feature type="compositionally biased region" description="Low complexity" evidence="1">
    <location>
        <begin position="573"/>
        <end position="591"/>
    </location>
</feature>
<evidence type="ECO:0000313" key="3">
    <source>
        <dbReference type="Proteomes" id="UP000007796"/>
    </source>
</evidence>
<dbReference type="eggNOG" id="ENOG502SYKX">
    <property type="taxonomic scope" value="Eukaryota"/>
</dbReference>
<accession>F0X6Z7</accession>
<reference evidence="2 3" key="1">
    <citation type="journal article" date="2011" name="Proc. Natl. Acad. Sci. U.S.A.">
        <title>Genome and transcriptome analyses of the mountain pine beetle-fungal symbiont Grosmannia clavigera, a lodgepole pine pathogen.</title>
        <authorList>
            <person name="DiGuistini S."/>
            <person name="Wang Y."/>
            <person name="Liao N.Y."/>
            <person name="Taylor G."/>
            <person name="Tanguay P."/>
            <person name="Feau N."/>
            <person name="Henrissat B."/>
            <person name="Chan S.K."/>
            <person name="Hesse-Orce U."/>
            <person name="Alamouti S.M."/>
            <person name="Tsui C.K.M."/>
            <person name="Docking R.T."/>
            <person name="Levasseur A."/>
            <person name="Haridas S."/>
            <person name="Robertson G."/>
            <person name="Birol I."/>
            <person name="Holt R.A."/>
            <person name="Marra M.A."/>
            <person name="Hamelin R.C."/>
            <person name="Hirst M."/>
            <person name="Jones S.J.M."/>
            <person name="Bohlmann J."/>
            <person name="Breuil C."/>
        </authorList>
    </citation>
    <scope>NUCLEOTIDE SEQUENCE [LARGE SCALE GENOMIC DNA]</scope>
    <source>
        <strain evidence="3">kw1407 / UAMH 11150</strain>
    </source>
</reference>
<dbReference type="OrthoDB" id="5419922at2759"/>
<feature type="compositionally biased region" description="Polar residues" evidence="1">
    <location>
        <begin position="741"/>
        <end position="751"/>
    </location>
</feature>
<organism evidence="3">
    <name type="scientific">Grosmannia clavigera (strain kw1407 / UAMH 11150)</name>
    <name type="common">Blue stain fungus</name>
    <name type="synonym">Graphiocladiella clavigera</name>
    <dbReference type="NCBI Taxonomy" id="655863"/>
    <lineage>
        <taxon>Eukaryota</taxon>
        <taxon>Fungi</taxon>
        <taxon>Dikarya</taxon>
        <taxon>Ascomycota</taxon>
        <taxon>Pezizomycotina</taxon>
        <taxon>Sordariomycetes</taxon>
        <taxon>Sordariomycetidae</taxon>
        <taxon>Ophiostomatales</taxon>
        <taxon>Ophiostomataceae</taxon>
        <taxon>Leptographium</taxon>
    </lineage>
</organism>
<dbReference type="Proteomes" id="UP000007796">
    <property type="component" value="Unassembled WGS sequence"/>
</dbReference>
<feature type="region of interest" description="Disordered" evidence="1">
    <location>
        <begin position="412"/>
        <end position="436"/>
    </location>
</feature>
<feature type="region of interest" description="Disordered" evidence="1">
    <location>
        <begin position="305"/>
        <end position="337"/>
    </location>
</feature>
<feature type="region of interest" description="Disordered" evidence="1">
    <location>
        <begin position="221"/>
        <end position="278"/>
    </location>
</feature>
<dbReference type="EMBL" id="GL629729">
    <property type="protein sequence ID" value="EFX06703.1"/>
    <property type="molecule type" value="Genomic_DNA"/>
</dbReference>
<name>F0X6Z7_GROCL</name>
<dbReference type="GeneID" id="25980523"/>
<proteinExistence type="predicted"/>
<protein>
    <recommendedName>
        <fullName evidence="4">Protamine p1</fullName>
    </recommendedName>
</protein>
<evidence type="ECO:0000256" key="1">
    <source>
        <dbReference type="SAM" id="MobiDB-lite"/>
    </source>
</evidence>
<feature type="region of interest" description="Disordered" evidence="1">
    <location>
        <begin position="568"/>
        <end position="684"/>
    </location>
</feature>
<feature type="region of interest" description="Disordered" evidence="1">
    <location>
        <begin position="862"/>
        <end position="881"/>
    </location>
</feature>
<gene>
    <name evidence="2" type="ORF">CMQ_7024</name>
</gene>
<keyword evidence="3" id="KW-1185">Reference proteome</keyword>
<feature type="region of interest" description="Disordered" evidence="1">
    <location>
        <begin position="713"/>
        <end position="758"/>
    </location>
</feature>
<sequence length="915" mass="99826">MTSGRRRLGREAMFELPSFGNEPIFFEPTHCPDDILYSGSEDEYYDSPSARSRSCEDQARLFLEGRRPFLLSASLKGPFDGAKGWNNPWRGKGGGVAIPQARRLRGPESSPPAIDIAVVPSVDSAPHSEVATWRVDARTPFESENKLWRSPTTEMDATDQVTNRSWLRRRNLKRANPIDDDEFAVSPTATVHRNKSRKLAGAAQCASLLLEAARGQGCAEGDILGKESPPELQEPAYETYSRAPSPDLEASRTTLKPNGNLEDQRNTSPYCQKGNKSNIVKNDRASSITFQESELALRFYTDDDAVSPRSPALATANQPEYVTSNPWSSNNSASDSLAEKGALEENTIMHDTLNMTGTAISQPGFSAASPGGLEALSSDQRNTSYCDTLIRNPFSDRLGRLNDVVDQLSDVSGGSVEKLNETDLPMEEKNGHGSRDVLDEAGNVEAEKSWLDTQDQSPWAKDPSVMPSTPRKPTAEVNAEDLEGVPDLRGVGTEPDRLRVNETITKTAVPIQTQSPWLKEISLEPSLLDLNQLVPSAIKDEEKLLPTDTTNKDMAVTLDQNPWVDEISHTEESLPSSLPQLPTSPNSPSSPGFVSQTAWEQQQVKGIPGPSAAPPLPSSVITPSTPEMKRSNLPSPDLTVSIKSFRKFRSLTPTPPQRRTTQPGGLRSVLLPPRSKRDARSGKHDRRVCFVFPEQEDNSGFPFTYLYDVEDKEEGQDDKAPTGGHTPLQSAHGVRGGGVPSSLQSRSQRATSPPPRQSVMAEALPSEVEKFQGHFASVASRCHPGPAGENPVGWATVNGARRSHFRQTGLNELETVVVDVFGSSPLFGNMTETSKTCKASQGDPAVCRSANCTKHGGYDRDKENMWDQPTDSKERSAGCDDHAVDDVQEVLENLGDFLGMWDVDTELSKATTGEL</sequence>
<dbReference type="RefSeq" id="XP_014176185.1">
    <property type="nucleotide sequence ID" value="XM_014320710.1"/>
</dbReference>
<dbReference type="AlphaFoldDB" id="F0X6Z7"/>